<dbReference type="GO" id="GO:0004519">
    <property type="term" value="F:endonuclease activity"/>
    <property type="evidence" value="ECO:0007669"/>
    <property type="project" value="UniProtKB-KW"/>
</dbReference>
<dbReference type="NCBIfam" id="TIGR01453">
    <property type="entry name" value="grpIintron_endo"/>
    <property type="match status" value="1"/>
</dbReference>
<dbReference type="AlphaFoldDB" id="A0A386TY66"/>
<organism evidence="6">
    <name type="scientific">Blastosporella zonata</name>
    <dbReference type="NCBI Taxonomy" id="530045"/>
    <lineage>
        <taxon>Eukaryota</taxon>
        <taxon>Fungi</taxon>
        <taxon>Dikarya</taxon>
        <taxon>Basidiomycota</taxon>
        <taxon>Agaricomycotina</taxon>
        <taxon>Agaricomycetes</taxon>
        <taxon>Agaricomycetidae</taxon>
        <taxon>Agaricales</taxon>
        <taxon>Tricholomatineae</taxon>
        <taxon>Lyophyllaceae</taxon>
        <taxon>Blastosporella</taxon>
    </lineage>
</organism>
<dbReference type="InterPro" id="IPR003611">
    <property type="entry name" value="NUMOD3"/>
</dbReference>
<dbReference type="GO" id="GO:0003677">
    <property type="term" value="F:DNA binding"/>
    <property type="evidence" value="ECO:0007669"/>
    <property type="project" value="InterPro"/>
</dbReference>
<feature type="domain" description="GIY-YIG" evidence="5">
    <location>
        <begin position="223"/>
        <end position="316"/>
    </location>
</feature>
<geneLocation type="mitochondrion" evidence="6"/>
<protein>
    <submittedName>
        <fullName evidence="6">GIY-YIG homing endonuclease</fullName>
    </submittedName>
</protein>
<evidence type="ECO:0000313" key="6">
    <source>
        <dbReference type="EMBL" id="AYE93081.1"/>
    </source>
</evidence>
<keyword evidence="4" id="KW-0378">Hydrolase</keyword>
<dbReference type="GO" id="GO:0016787">
    <property type="term" value="F:hydrolase activity"/>
    <property type="evidence" value="ECO:0007669"/>
    <property type="project" value="UniProtKB-KW"/>
</dbReference>
<dbReference type="SMART" id="SM00497">
    <property type="entry name" value="IENR1"/>
    <property type="match status" value="1"/>
</dbReference>
<dbReference type="InterPro" id="IPR006350">
    <property type="entry name" value="Intron_endoG1"/>
</dbReference>
<keyword evidence="2" id="KW-0540">Nuclease</keyword>
<accession>A0A386TY66</accession>
<dbReference type="EMBL" id="MH725792">
    <property type="protein sequence ID" value="AYE93081.1"/>
    <property type="molecule type" value="Genomic_DNA"/>
</dbReference>
<dbReference type="InterPro" id="IPR000305">
    <property type="entry name" value="GIY-YIG_endonuc"/>
</dbReference>
<reference evidence="6" key="1">
    <citation type="submission" date="2018-08" db="EMBL/GenBank/DDBJ databases">
        <title>Comparative mitochondrial genomics of the basidiomycete Termitomyces.</title>
        <authorList>
            <person name="Nieuwenhuis M."/>
        </authorList>
    </citation>
    <scope>NUCLEOTIDE SEQUENCE</scope>
    <source>
        <strain evidence="6">Bzo6</strain>
    </source>
</reference>
<dbReference type="Pfam" id="PF01541">
    <property type="entry name" value="GIY-YIG"/>
    <property type="match status" value="1"/>
</dbReference>
<dbReference type="Pfam" id="PF07460">
    <property type="entry name" value="NUMOD3"/>
    <property type="match status" value="1"/>
</dbReference>
<dbReference type="InterPro" id="IPR003647">
    <property type="entry name" value="Intron_nuc_1_rpt"/>
</dbReference>
<dbReference type="Gene3D" id="3.40.1440.10">
    <property type="entry name" value="GIY-YIG endonuclease"/>
    <property type="match status" value="1"/>
</dbReference>
<keyword evidence="6" id="KW-0496">Mitochondrion</keyword>
<dbReference type="SMART" id="SM00496">
    <property type="entry name" value="IENR2"/>
    <property type="match status" value="3"/>
</dbReference>
<evidence type="ECO:0000259" key="5">
    <source>
        <dbReference type="PROSITE" id="PS50164"/>
    </source>
</evidence>
<dbReference type="PROSITE" id="PS50164">
    <property type="entry name" value="GIY_YIG"/>
    <property type="match status" value="1"/>
</dbReference>
<proteinExistence type="predicted"/>
<dbReference type="SUPFAM" id="SSF64496">
    <property type="entry name" value="DNA-binding domain of intron-encoded endonucleases"/>
    <property type="match status" value="1"/>
</dbReference>
<evidence type="ECO:0000256" key="2">
    <source>
        <dbReference type="ARBA" id="ARBA00022722"/>
    </source>
</evidence>
<name>A0A386TY66_9AGAR</name>
<dbReference type="InterPro" id="IPR035901">
    <property type="entry name" value="GIY-YIG_endonuc_sf"/>
</dbReference>
<dbReference type="SMART" id="SM00465">
    <property type="entry name" value="GIYc"/>
    <property type="match status" value="1"/>
</dbReference>
<dbReference type="OrthoDB" id="435520at2759"/>
<comment type="similarity">
    <text evidence="1">To endonucleases of group I introns of fungi and phage.</text>
</comment>
<dbReference type="SUPFAM" id="SSF82771">
    <property type="entry name" value="GIY-YIG endonuclease"/>
    <property type="match status" value="1"/>
</dbReference>
<keyword evidence="3 6" id="KW-0255">Endonuclease</keyword>
<evidence type="ECO:0000256" key="3">
    <source>
        <dbReference type="ARBA" id="ARBA00022759"/>
    </source>
</evidence>
<gene>
    <name evidence="6" type="ORF">C0991_000018</name>
</gene>
<evidence type="ECO:0000256" key="4">
    <source>
        <dbReference type="ARBA" id="ARBA00022801"/>
    </source>
</evidence>
<sequence>MNKCRIERILPSYNKIIVKIVKMLKVGKPVIFYLLLKLPKVNFWKVFYTLQSGCRIIYQAKALGNAKDRLNLTNSWECWIRYCFYKVLYIYIYYIASINDFKKDCNNIFESNLPIEVILNRLKKLINKYNQKRNFNNKFLRFIRNYIHNKCWLWATKKHKKLGKNKIYDLYFKKNKGTNNFSTLNFNDLNCHCNFNFPLAKPNLKFINVDKNYELINEALTNLGSGIYLIWLLEDPSKCYIGSAMNLKRRFNTHYKSYKNNKHPKFYSCVNKYSWSNFGFQIIEVIDNNEVLLNREQYWLDILFHCPFYSKNTLNLSQFSNSWKGNKHTLQSKNLMSLAKKGKILTEEHRKNISNGKLGEKHHYYGKKRTLETIQKMSEGARLQWKRLKSQGTVYKRNPMSDLTKLKKSKSIVLLDIKLNEIQRFNSTTLAMKELKIGHIKLNSMLDKNILLENKYYLKSFKN</sequence>
<evidence type="ECO:0000256" key="1">
    <source>
        <dbReference type="ARBA" id="ARBA00010045"/>
    </source>
</evidence>